<comment type="caution">
    <text evidence="3">The sequence shown here is derived from an EMBL/GenBank/DDBJ whole genome shotgun (WGS) entry which is preliminary data.</text>
</comment>
<protein>
    <submittedName>
        <fullName evidence="3">Uncharacterized protein</fullName>
    </submittedName>
</protein>
<feature type="transmembrane region" description="Helical" evidence="1">
    <location>
        <begin position="54"/>
        <end position="72"/>
    </location>
</feature>
<evidence type="ECO:0000313" key="4">
    <source>
        <dbReference type="Proteomes" id="UP000824890"/>
    </source>
</evidence>
<keyword evidence="1" id="KW-1133">Transmembrane helix</keyword>
<dbReference type="EMBL" id="JAGKQM010000019">
    <property type="protein sequence ID" value="KAH0857805.1"/>
    <property type="molecule type" value="Genomic_DNA"/>
</dbReference>
<keyword evidence="1" id="KW-0812">Transmembrane</keyword>
<evidence type="ECO:0000256" key="1">
    <source>
        <dbReference type="SAM" id="Phobius"/>
    </source>
</evidence>
<gene>
    <name evidence="3" type="ORF">HID58_016510</name>
    <name evidence="2" type="ORF">HID58_086066</name>
</gene>
<dbReference type="Proteomes" id="UP000824890">
    <property type="component" value="Unassembled WGS sequence"/>
</dbReference>
<accession>A0ABQ8DNG8</accession>
<keyword evidence="1" id="KW-0472">Membrane</keyword>
<name>A0ABQ8DNG8_BRANA</name>
<evidence type="ECO:0000313" key="2">
    <source>
        <dbReference type="EMBL" id="KAH0857805.1"/>
    </source>
</evidence>
<organism evidence="3 4">
    <name type="scientific">Brassica napus</name>
    <name type="common">Rape</name>
    <dbReference type="NCBI Taxonomy" id="3708"/>
    <lineage>
        <taxon>Eukaryota</taxon>
        <taxon>Viridiplantae</taxon>
        <taxon>Streptophyta</taxon>
        <taxon>Embryophyta</taxon>
        <taxon>Tracheophyta</taxon>
        <taxon>Spermatophyta</taxon>
        <taxon>Magnoliopsida</taxon>
        <taxon>eudicotyledons</taxon>
        <taxon>Gunneridae</taxon>
        <taxon>Pentapetalae</taxon>
        <taxon>rosids</taxon>
        <taxon>malvids</taxon>
        <taxon>Brassicales</taxon>
        <taxon>Brassicaceae</taxon>
        <taxon>Brassiceae</taxon>
        <taxon>Brassica</taxon>
    </lineage>
</organism>
<sequence length="81" mass="9123">MGLCYGLFFSLNLGLRRRVLESLLLFTISLRLLLCVFIIRFLAIGFSQSISPSILLYGFFSSSPFPPPLYIVSSPVYKSKP</sequence>
<reference evidence="3 4" key="1">
    <citation type="submission" date="2021-05" db="EMBL/GenBank/DDBJ databases">
        <title>Genome Assembly of Synthetic Allotetraploid Brassica napus Reveals Homoeologous Exchanges between Subgenomes.</title>
        <authorList>
            <person name="Davis J.T."/>
        </authorList>
    </citation>
    <scope>NUCLEOTIDE SEQUENCE [LARGE SCALE GENOMIC DNA]</scope>
    <source>
        <strain evidence="4">cv. Da-Ae</strain>
        <tissue evidence="3">Seedling</tissue>
    </source>
</reference>
<keyword evidence="4" id="KW-1185">Reference proteome</keyword>
<dbReference type="EMBL" id="JAGKQM010000004">
    <property type="protein sequence ID" value="KAH0930783.1"/>
    <property type="molecule type" value="Genomic_DNA"/>
</dbReference>
<feature type="transmembrane region" description="Helical" evidence="1">
    <location>
        <begin position="23"/>
        <end position="42"/>
    </location>
</feature>
<proteinExistence type="predicted"/>
<evidence type="ECO:0000313" key="3">
    <source>
        <dbReference type="EMBL" id="KAH0930783.1"/>
    </source>
</evidence>